<evidence type="ECO:0000313" key="2">
    <source>
        <dbReference type="EMBL" id="VIO57429.1"/>
    </source>
</evidence>
<reference evidence="1" key="2">
    <citation type="submission" date="2021-03" db="EMBL/GenBank/DDBJ databases">
        <authorList>
            <person name="Alouane T."/>
            <person name="Langin T."/>
            <person name="Bonhomme L."/>
        </authorList>
    </citation>
    <scope>NUCLEOTIDE SEQUENCE</scope>
    <source>
        <strain evidence="1">MDC_Fg202</strain>
    </source>
</reference>
<reference evidence="2" key="1">
    <citation type="submission" date="2019-04" db="EMBL/GenBank/DDBJ databases">
        <authorList>
            <person name="Melise S."/>
            <person name="Noan J."/>
            <person name="Okalmin O."/>
        </authorList>
    </citation>
    <scope>NUCLEOTIDE SEQUENCE</scope>
    <source>
        <strain evidence="2">FN9</strain>
    </source>
</reference>
<proteinExistence type="predicted"/>
<protein>
    <submittedName>
        <fullName evidence="2">Uncharacterized protein</fullName>
    </submittedName>
</protein>
<dbReference type="Proteomes" id="UP000746612">
    <property type="component" value="Unassembled WGS sequence"/>
</dbReference>
<dbReference type="AlphaFoldDB" id="A0A4E9E8B0"/>
<accession>A0A4E9E8B0</accession>
<organism evidence="2">
    <name type="scientific">Gibberella zeae</name>
    <name type="common">Wheat head blight fungus</name>
    <name type="synonym">Fusarium graminearum</name>
    <dbReference type="NCBI Taxonomy" id="5518"/>
    <lineage>
        <taxon>Eukaryota</taxon>
        <taxon>Fungi</taxon>
        <taxon>Dikarya</taxon>
        <taxon>Ascomycota</taxon>
        <taxon>Pezizomycotina</taxon>
        <taxon>Sordariomycetes</taxon>
        <taxon>Hypocreomycetidae</taxon>
        <taxon>Hypocreales</taxon>
        <taxon>Nectriaceae</taxon>
        <taxon>Fusarium</taxon>
    </lineage>
</organism>
<sequence>MSSVLDPCTTSCLGYSIEVQQLGVVAFRYIAAPPSLVRLLSLHVLGLGPQIENRPLCGAAGREQRTGKFGPSLRSVPRRVALQYAGWSGMGPLAERRPSAFIGVTRATALVPQTEET</sequence>
<dbReference type="EMBL" id="CAAKMV010000129">
    <property type="protein sequence ID" value="VIO57429.1"/>
    <property type="molecule type" value="Genomic_DNA"/>
</dbReference>
<name>A0A4E9E8B0_GIBZA</name>
<evidence type="ECO:0000313" key="1">
    <source>
        <dbReference type="EMBL" id="CAG2001184.1"/>
    </source>
</evidence>
<gene>
    <name evidence="2" type="ORF">FUG_LOCUS251719</name>
    <name evidence="1" type="ORF">MDCFG202_LOCUS464428</name>
</gene>
<dbReference type="EMBL" id="CAJPIJ010000167">
    <property type="protein sequence ID" value="CAG2001184.1"/>
    <property type="molecule type" value="Genomic_DNA"/>
</dbReference>